<dbReference type="EMBL" id="CAADRA010005396">
    <property type="protein sequence ID" value="VFT89410.1"/>
    <property type="molecule type" value="Genomic_DNA"/>
</dbReference>
<keyword evidence="2" id="KW-0732">Signal</keyword>
<reference evidence="3" key="2">
    <citation type="submission" date="2019-06" db="EMBL/GenBank/DDBJ databases">
        <title>Genomics analysis of Aphanomyces spp. identifies a new class of oomycete effector associated with host adaptation.</title>
        <authorList>
            <person name="Gaulin E."/>
        </authorList>
    </citation>
    <scope>NUCLEOTIDE SEQUENCE</scope>
    <source>
        <strain evidence="3">CBS 578.67</strain>
    </source>
</reference>
<reference evidence="4 5" key="1">
    <citation type="submission" date="2019-03" db="EMBL/GenBank/DDBJ databases">
        <authorList>
            <person name="Gaulin E."/>
            <person name="Dumas B."/>
        </authorList>
    </citation>
    <scope>NUCLEOTIDE SEQUENCE [LARGE SCALE GENOMIC DNA]</scope>
    <source>
        <strain evidence="4">CBS 568.67</strain>
    </source>
</reference>
<feature type="signal peptide" evidence="2">
    <location>
        <begin position="1"/>
        <end position="19"/>
    </location>
</feature>
<dbReference type="EMBL" id="VJMH01005375">
    <property type="protein sequence ID" value="KAF0696705.1"/>
    <property type="molecule type" value="Genomic_DNA"/>
</dbReference>
<feature type="chain" id="PRO_5036116233" evidence="2">
    <location>
        <begin position="20"/>
        <end position="380"/>
    </location>
</feature>
<evidence type="ECO:0000313" key="3">
    <source>
        <dbReference type="EMBL" id="KAF0696705.1"/>
    </source>
</evidence>
<keyword evidence="1" id="KW-1133">Transmembrane helix</keyword>
<keyword evidence="1" id="KW-0472">Membrane</keyword>
<evidence type="ECO:0000256" key="1">
    <source>
        <dbReference type="SAM" id="Phobius"/>
    </source>
</evidence>
<feature type="transmembrane region" description="Helical" evidence="1">
    <location>
        <begin position="340"/>
        <end position="359"/>
    </location>
</feature>
<dbReference type="AlphaFoldDB" id="A0A485KX98"/>
<name>A0A485KX98_9STRA</name>
<evidence type="ECO:0000313" key="5">
    <source>
        <dbReference type="Proteomes" id="UP000332933"/>
    </source>
</evidence>
<sequence>MRSVFYLFALLATSAATAAASVDPTFCPYTNWTAKAIQTYNKNTAEFEIVDHDCKVLSNTTTFQAVGDVMAYPGQRLEYKDMPELIDVEHAFWPTTMTSMRLQNIGATTLSSLTRGWINWRTQTVYQKTFERLELVDMSIDALPAELPKFKMAIIATNVSIANRASIVATQPVWMELDAVKNVDFQDAAFDKLRYMSISNAKIKTLSNVTMKDLVAWHFNHVVIDSMANIQVQPLQIFWIANTTISNWILNASTYQALESMPKTTWGPMSGGFGYSQGWMVNNTSFQFEKSVCDKQGGVIMSLWSQPTLQVCVLNLPCNGGGSAANVGASAESSTSNTGTVVAVSAACVALLVAVLVAWHRKKASAAKKAQPVLTAKTID</sequence>
<protein>
    <submittedName>
        <fullName evidence="4">Aste57867_12559 protein</fullName>
    </submittedName>
</protein>
<evidence type="ECO:0000313" key="4">
    <source>
        <dbReference type="EMBL" id="VFT89410.1"/>
    </source>
</evidence>
<evidence type="ECO:0000256" key="2">
    <source>
        <dbReference type="SAM" id="SignalP"/>
    </source>
</evidence>
<organism evidence="4 5">
    <name type="scientific">Aphanomyces stellatus</name>
    <dbReference type="NCBI Taxonomy" id="120398"/>
    <lineage>
        <taxon>Eukaryota</taxon>
        <taxon>Sar</taxon>
        <taxon>Stramenopiles</taxon>
        <taxon>Oomycota</taxon>
        <taxon>Saprolegniomycetes</taxon>
        <taxon>Saprolegniales</taxon>
        <taxon>Verrucalvaceae</taxon>
        <taxon>Aphanomyces</taxon>
    </lineage>
</organism>
<keyword evidence="5" id="KW-1185">Reference proteome</keyword>
<proteinExistence type="predicted"/>
<gene>
    <name evidence="4" type="primary">Aste57867_12559</name>
    <name evidence="3" type="ORF">As57867_012513</name>
    <name evidence="4" type="ORF">ASTE57867_12559</name>
</gene>
<dbReference type="Proteomes" id="UP000332933">
    <property type="component" value="Unassembled WGS sequence"/>
</dbReference>
<keyword evidence="1" id="KW-0812">Transmembrane</keyword>
<accession>A0A485KX98</accession>